<organism evidence="9 10">
    <name type="scientific">Elizabethkingia occulta</name>
    <dbReference type="NCBI Taxonomy" id="1867263"/>
    <lineage>
        <taxon>Bacteria</taxon>
        <taxon>Pseudomonadati</taxon>
        <taxon>Bacteroidota</taxon>
        <taxon>Flavobacteriia</taxon>
        <taxon>Flavobacteriales</taxon>
        <taxon>Weeksellaceae</taxon>
        <taxon>Elizabethkingia</taxon>
    </lineage>
</organism>
<dbReference type="AlphaFoldDB" id="A0A1T3MHB7"/>
<dbReference type="InterPro" id="IPR041700">
    <property type="entry name" value="OMP_b-brl_3"/>
</dbReference>
<keyword evidence="2" id="KW-0813">Transport</keyword>
<evidence type="ECO:0000259" key="8">
    <source>
        <dbReference type="Pfam" id="PF14905"/>
    </source>
</evidence>
<evidence type="ECO:0000256" key="4">
    <source>
        <dbReference type="ARBA" id="ARBA00022692"/>
    </source>
</evidence>
<dbReference type="PANTHER" id="PTHR30069:SF29">
    <property type="entry name" value="HEMOGLOBIN AND HEMOGLOBIN-HAPTOGLOBIN-BINDING PROTEIN 1-RELATED"/>
    <property type="match status" value="1"/>
</dbReference>
<dbReference type="GO" id="GO:0044718">
    <property type="term" value="P:siderophore transmembrane transport"/>
    <property type="evidence" value="ECO:0007669"/>
    <property type="project" value="TreeGrafter"/>
</dbReference>
<evidence type="ECO:0000256" key="6">
    <source>
        <dbReference type="ARBA" id="ARBA00023136"/>
    </source>
</evidence>
<protein>
    <submittedName>
        <fullName evidence="9">TonB-dependent receptor</fullName>
    </submittedName>
</protein>
<keyword evidence="3" id="KW-1134">Transmembrane beta strand</keyword>
<name>A0A1T3MHB7_9FLAO</name>
<dbReference type="InterPro" id="IPR036942">
    <property type="entry name" value="Beta-barrel_TonB_sf"/>
</dbReference>
<keyword evidence="6" id="KW-0472">Membrane</keyword>
<evidence type="ECO:0000256" key="1">
    <source>
        <dbReference type="ARBA" id="ARBA00004571"/>
    </source>
</evidence>
<evidence type="ECO:0000256" key="2">
    <source>
        <dbReference type="ARBA" id="ARBA00022448"/>
    </source>
</evidence>
<dbReference type="Pfam" id="PF14905">
    <property type="entry name" value="OMP_b-brl_3"/>
    <property type="match status" value="1"/>
</dbReference>
<evidence type="ECO:0000256" key="5">
    <source>
        <dbReference type="ARBA" id="ARBA00022729"/>
    </source>
</evidence>
<proteinExistence type="predicted"/>
<evidence type="ECO:0000256" key="3">
    <source>
        <dbReference type="ARBA" id="ARBA00022452"/>
    </source>
</evidence>
<keyword evidence="10" id="KW-1185">Reference proteome</keyword>
<evidence type="ECO:0000256" key="7">
    <source>
        <dbReference type="ARBA" id="ARBA00023237"/>
    </source>
</evidence>
<dbReference type="PANTHER" id="PTHR30069">
    <property type="entry name" value="TONB-DEPENDENT OUTER MEMBRANE RECEPTOR"/>
    <property type="match status" value="1"/>
</dbReference>
<feature type="domain" description="Outer membrane protein beta-barrel" evidence="8">
    <location>
        <begin position="295"/>
        <end position="752"/>
    </location>
</feature>
<keyword evidence="4" id="KW-0812">Transmembrane</keyword>
<comment type="caution">
    <text evidence="9">The sequence shown here is derived from an EMBL/GenBank/DDBJ whole genome shotgun (WGS) entry which is preliminary data.</text>
</comment>
<evidence type="ECO:0000313" key="10">
    <source>
        <dbReference type="Proteomes" id="UP000190813"/>
    </source>
</evidence>
<dbReference type="SUPFAM" id="SSF56935">
    <property type="entry name" value="Porins"/>
    <property type="match status" value="1"/>
</dbReference>
<comment type="subcellular location">
    <subcellularLocation>
        <location evidence="1">Cell outer membrane</location>
        <topology evidence="1">Multi-pass membrane protein</topology>
    </subcellularLocation>
</comment>
<keyword evidence="9" id="KW-0675">Receptor</keyword>
<dbReference type="GO" id="GO:0009279">
    <property type="term" value="C:cell outer membrane"/>
    <property type="evidence" value="ECO:0007669"/>
    <property type="project" value="UniProtKB-SubCell"/>
</dbReference>
<dbReference type="GO" id="GO:0015344">
    <property type="term" value="F:siderophore uptake transmembrane transporter activity"/>
    <property type="evidence" value="ECO:0007669"/>
    <property type="project" value="TreeGrafter"/>
</dbReference>
<keyword evidence="7" id="KW-0998">Cell outer membrane</keyword>
<sequence length="777" mass="88710">MKRLIFSIGILGSILVTAQQSKKDTATTKKIEEVTLTKKVFQKKTDRFVYDVAASPVAKGNTALNLLKETPLVSTTDDKTLKIAGKSNAIIFINGRKTQMDADALAAFLKNTPAENIQKIEVITMPGSEYQVESSDGIINIILKKRADNGLNGNLRMTNNQGRFNNPGAGVSVNYRKDKLGISSSFNTSDWTQYQTYLLKNGNERSTNQSQGSVNDPNKNYGGYLNIDYALTDNSNLALSYNTWYNKSFASTSDLFNTVKFLDDKNNWQSRYNWTKSYENAQSYNNSVNLNYELKTDSLGSKLNVNAAYLNYHRGQNSTNTTINANQNGEIIYRNPGTLDIMTNIVQSTPQMINNFSGMVDYVQKFKNDFTLSVGGNYNHTKTDNDTKSYTDNWNAESNKYDRVYNPNHFIYTEKIYGFYLTLDKKFSDKFSGKVGARYEITNSVGESSNAADPSLSNIKRDYNNFLPYLSLNYAINKNNNISYAFSSRMRRPSFWELNPVRTYLTQYNYIQNNPFVKASSTYNQELTYMYKNSYYFIVSHSFYKDVITQVPLQRERTVDVTKLDANNNPIKDPVTGKYETYSTKINELRYIRTNFGNKQELNFTVGMQKSFFKGYWTTTLNVGVLVNINKGYLDTDPLNGDKFIPYVNNVNSTSLNLQANNNIRLDKAKTWYAGVNYWFVDKQQIELGQLGALGSLDLSLKKIWGDWTFMATVYDVLDTNKVIINDPKVNGNFNYVNNYMYRRQLDLSITYNFGNKKVKKVRDIEAATDAIKNRTK</sequence>
<accession>A0A1T3MHB7</accession>
<reference evidence="9 10" key="1">
    <citation type="submission" date="2016-06" db="EMBL/GenBank/DDBJ databases">
        <title>Revisiting the taxonomy of the Elizabethkingia Genus based on Whole-Genome Sequencing, Optical Mapping, and MALDI-TOF.</title>
        <authorList>
            <person name="Nicholson A.C."/>
        </authorList>
    </citation>
    <scope>NUCLEOTIDE SEQUENCE [LARGE SCALE GENOMIC DNA]</scope>
    <source>
        <strain evidence="9 10">G4070</strain>
    </source>
</reference>
<gene>
    <name evidence="9" type="ORF">BAZ10_07105</name>
</gene>
<dbReference type="EMBL" id="MAHX01000016">
    <property type="protein sequence ID" value="OPC63839.1"/>
    <property type="molecule type" value="Genomic_DNA"/>
</dbReference>
<dbReference type="Proteomes" id="UP000190813">
    <property type="component" value="Unassembled WGS sequence"/>
</dbReference>
<dbReference type="InterPro" id="IPR039426">
    <property type="entry name" value="TonB-dep_rcpt-like"/>
</dbReference>
<evidence type="ECO:0000313" key="9">
    <source>
        <dbReference type="EMBL" id="OPC63839.1"/>
    </source>
</evidence>
<keyword evidence="5" id="KW-0732">Signal</keyword>
<dbReference type="RefSeq" id="WP_078772413.1">
    <property type="nucleotide sequence ID" value="NZ_CBCSBR010000003.1"/>
</dbReference>
<dbReference type="Gene3D" id="2.40.170.20">
    <property type="entry name" value="TonB-dependent receptor, beta-barrel domain"/>
    <property type="match status" value="1"/>
</dbReference>